<reference evidence="1" key="1">
    <citation type="journal article" date="2021" name="PeerJ">
        <title>Extensive microbial diversity within the chicken gut microbiome revealed by metagenomics and culture.</title>
        <authorList>
            <person name="Gilroy R."/>
            <person name="Ravi A."/>
            <person name="Getino M."/>
            <person name="Pursley I."/>
            <person name="Horton D.L."/>
            <person name="Alikhan N.F."/>
            <person name="Baker D."/>
            <person name="Gharbi K."/>
            <person name="Hall N."/>
            <person name="Watson M."/>
            <person name="Adriaenssens E.M."/>
            <person name="Foster-Nyarko E."/>
            <person name="Jarju S."/>
            <person name="Secka A."/>
            <person name="Antonio M."/>
            <person name="Oren A."/>
            <person name="Chaudhuri R.R."/>
            <person name="La Ragione R."/>
            <person name="Hildebrand F."/>
            <person name="Pallen M.J."/>
        </authorList>
    </citation>
    <scope>NUCLEOTIDE SEQUENCE</scope>
    <source>
        <strain evidence="1">5933</strain>
    </source>
</reference>
<accession>A0A9D2Q5A8</accession>
<dbReference type="AlphaFoldDB" id="A0A9D2Q5A8"/>
<comment type="caution">
    <text evidence="1">The sequence shown here is derived from an EMBL/GenBank/DDBJ whole genome shotgun (WGS) entry which is preliminary data.</text>
</comment>
<dbReference type="Proteomes" id="UP000823918">
    <property type="component" value="Unassembled WGS sequence"/>
</dbReference>
<dbReference type="EMBL" id="DWWA01000053">
    <property type="protein sequence ID" value="HJC73188.1"/>
    <property type="molecule type" value="Genomic_DNA"/>
</dbReference>
<gene>
    <name evidence="1" type="ORF">H9698_10425</name>
</gene>
<organism evidence="1 2">
    <name type="scientific">Candidatus Ruthenibacterium merdavium</name>
    <dbReference type="NCBI Taxonomy" id="2838752"/>
    <lineage>
        <taxon>Bacteria</taxon>
        <taxon>Bacillati</taxon>
        <taxon>Bacillota</taxon>
        <taxon>Clostridia</taxon>
        <taxon>Eubacteriales</taxon>
        <taxon>Oscillospiraceae</taxon>
        <taxon>Ruthenibacterium</taxon>
    </lineage>
</organism>
<evidence type="ECO:0000313" key="2">
    <source>
        <dbReference type="Proteomes" id="UP000823918"/>
    </source>
</evidence>
<evidence type="ECO:0000313" key="1">
    <source>
        <dbReference type="EMBL" id="HJC73188.1"/>
    </source>
</evidence>
<name>A0A9D2Q5A8_9FIRM</name>
<protein>
    <submittedName>
        <fullName evidence="1">Uncharacterized protein</fullName>
    </submittedName>
</protein>
<sequence>MTELERRALLGDKQAQAKCTDKGIVLPCPFCGNEPIIEDNRVFCGVCGLAYEELDSGLSLRAWNTRQAPPIGSCSECAHRYKGHCTSGPCATEETDADFYCGNFKEKENEDNALL</sequence>
<proteinExistence type="predicted"/>
<reference evidence="1" key="2">
    <citation type="submission" date="2021-04" db="EMBL/GenBank/DDBJ databases">
        <authorList>
            <person name="Gilroy R."/>
        </authorList>
    </citation>
    <scope>NUCLEOTIDE SEQUENCE</scope>
    <source>
        <strain evidence="1">5933</strain>
    </source>
</reference>